<proteinExistence type="predicted"/>
<gene>
    <name evidence="1" type="ORF">AXFE_27120</name>
</gene>
<dbReference type="AlphaFoldDB" id="A0A0D8HEP7"/>
<name>A0A0D8HEP7_9ACTN</name>
<dbReference type="Proteomes" id="UP000032360">
    <property type="component" value="Unassembled WGS sequence"/>
</dbReference>
<reference evidence="1 2" key="1">
    <citation type="submission" date="2015-01" db="EMBL/GenBank/DDBJ databases">
        <title>Draft genome of the acidophilic iron oxidizer Acidithrix ferrooxidans strain Py-F3.</title>
        <authorList>
            <person name="Poehlein A."/>
            <person name="Eisen S."/>
            <person name="Schloemann M."/>
            <person name="Johnson B.D."/>
            <person name="Daniel R."/>
            <person name="Muehling M."/>
        </authorList>
    </citation>
    <scope>NUCLEOTIDE SEQUENCE [LARGE SCALE GENOMIC DNA]</scope>
    <source>
        <strain evidence="1 2">Py-F3</strain>
    </source>
</reference>
<protein>
    <submittedName>
        <fullName evidence="1">Uncharacterized protein</fullName>
    </submittedName>
</protein>
<accession>A0A0D8HEP7</accession>
<evidence type="ECO:0000313" key="2">
    <source>
        <dbReference type="Proteomes" id="UP000032360"/>
    </source>
</evidence>
<comment type="caution">
    <text evidence="1">The sequence shown here is derived from an EMBL/GenBank/DDBJ whole genome shotgun (WGS) entry which is preliminary data.</text>
</comment>
<evidence type="ECO:0000313" key="1">
    <source>
        <dbReference type="EMBL" id="KJF16430.1"/>
    </source>
</evidence>
<organism evidence="1 2">
    <name type="scientific">Acidithrix ferrooxidans</name>
    <dbReference type="NCBI Taxonomy" id="1280514"/>
    <lineage>
        <taxon>Bacteria</taxon>
        <taxon>Bacillati</taxon>
        <taxon>Actinomycetota</taxon>
        <taxon>Acidimicrobiia</taxon>
        <taxon>Acidimicrobiales</taxon>
        <taxon>Acidimicrobiaceae</taxon>
        <taxon>Acidithrix</taxon>
    </lineage>
</organism>
<keyword evidence="2" id="KW-1185">Reference proteome</keyword>
<dbReference type="EMBL" id="JXYS01000083">
    <property type="protein sequence ID" value="KJF16430.1"/>
    <property type="molecule type" value="Genomic_DNA"/>
</dbReference>
<sequence>MALEKGQGTSSAKDFYLGNVDSTFEPFPLNFFNWAYVARDDDEIDQIGIFCSASNVN</sequence>